<organism evidence="1 2">
    <name type="scientific">Frigoriglobus tundricola</name>
    <dbReference type="NCBI Taxonomy" id="2774151"/>
    <lineage>
        <taxon>Bacteria</taxon>
        <taxon>Pseudomonadati</taxon>
        <taxon>Planctomycetota</taxon>
        <taxon>Planctomycetia</taxon>
        <taxon>Gemmatales</taxon>
        <taxon>Gemmataceae</taxon>
        <taxon>Frigoriglobus</taxon>
    </lineage>
</organism>
<dbReference type="KEGG" id="ftj:FTUN_7414"/>
<dbReference type="EMBL" id="CP053452">
    <property type="protein sequence ID" value="QJW99791.1"/>
    <property type="molecule type" value="Genomic_DNA"/>
</dbReference>
<reference evidence="2" key="1">
    <citation type="submission" date="2020-05" db="EMBL/GenBank/DDBJ databases">
        <title>Frigoriglobus tundricola gen. nov., sp. nov., a psychrotolerant cellulolytic planctomycete of the family Gemmataceae with two divergent copies of 16S rRNA gene.</title>
        <authorList>
            <person name="Kulichevskaya I.S."/>
            <person name="Ivanova A.A."/>
            <person name="Naumoff D.G."/>
            <person name="Beletsky A.V."/>
            <person name="Rijpstra W.I.C."/>
            <person name="Sinninghe Damste J.S."/>
            <person name="Mardanov A.V."/>
            <person name="Ravin N.V."/>
            <person name="Dedysh S.N."/>
        </authorList>
    </citation>
    <scope>NUCLEOTIDE SEQUENCE [LARGE SCALE GENOMIC DNA]</scope>
    <source>
        <strain evidence="2">PL17</strain>
    </source>
</reference>
<name>A0A6M5Z2X9_9BACT</name>
<gene>
    <name evidence="1" type="ORF">FTUN_7414</name>
</gene>
<keyword evidence="2" id="KW-1185">Reference proteome</keyword>
<dbReference type="AlphaFoldDB" id="A0A6M5Z2X9"/>
<accession>A0A6M5Z2X9</accession>
<dbReference type="Proteomes" id="UP000503447">
    <property type="component" value="Chromosome"/>
</dbReference>
<evidence type="ECO:0000313" key="1">
    <source>
        <dbReference type="EMBL" id="QJW99791.1"/>
    </source>
</evidence>
<proteinExistence type="predicted"/>
<sequence>MGGPRSHPAESTTAKGHPLINISTKSVLGLVHILTRPVWRPP</sequence>
<protein>
    <submittedName>
        <fullName evidence="1">Uncharacterized protein</fullName>
    </submittedName>
</protein>
<evidence type="ECO:0000313" key="2">
    <source>
        <dbReference type="Proteomes" id="UP000503447"/>
    </source>
</evidence>